<name>A0AAV3W3P3_9CLOT</name>
<keyword evidence="2" id="KW-1185">Reference proteome</keyword>
<dbReference type="RefSeq" id="WP_243141335.1">
    <property type="nucleotide sequence ID" value="NZ_BJLA01000017.1"/>
</dbReference>
<accession>A0AAV3W3P3</accession>
<sequence>MSILIKFICITVVVVIVIGMIKGVKELWKSISRNKQMDKELGHILNEVD</sequence>
<dbReference type="EMBL" id="BJLA01000017">
    <property type="protein sequence ID" value="GEA33002.1"/>
    <property type="molecule type" value="Genomic_DNA"/>
</dbReference>
<reference evidence="1 2" key="1">
    <citation type="submission" date="2019-06" db="EMBL/GenBank/DDBJ databases">
        <title>Draft genome sequence of Clostridium diolis DSM 15410.</title>
        <authorList>
            <person name="Kobayashi H."/>
            <person name="Tanizawa Y."/>
            <person name="Tohno M."/>
        </authorList>
    </citation>
    <scope>NUCLEOTIDE SEQUENCE [LARGE SCALE GENOMIC DNA]</scope>
    <source>
        <strain evidence="1 2">DSM 15410</strain>
    </source>
</reference>
<comment type="caution">
    <text evidence="1">The sequence shown here is derived from an EMBL/GenBank/DDBJ whole genome shotgun (WGS) entry which is preliminary data.</text>
</comment>
<proteinExistence type="predicted"/>
<dbReference type="Proteomes" id="UP000325212">
    <property type="component" value="Unassembled WGS sequence"/>
</dbReference>
<evidence type="ECO:0000313" key="2">
    <source>
        <dbReference type="Proteomes" id="UP000325212"/>
    </source>
</evidence>
<dbReference type="AlphaFoldDB" id="A0AAV3W3P3"/>
<gene>
    <name evidence="1" type="ORF">CDIOL_39250</name>
</gene>
<organism evidence="1 2">
    <name type="scientific">Clostridium diolis</name>
    <dbReference type="NCBI Taxonomy" id="223919"/>
    <lineage>
        <taxon>Bacteria</taxon>
        <taxon>Bacillati</taxon>
        <taxon>Bacillota</taxon>
        <taxon>Clostridia</taxon>
        <taxon>Eubacteriales</taxon>
        <taxon>Clostridiaceae</taxon>
        <taxon>Clostridium</taxon>
    </lineage>
</organism>
<evidence type="ECO:0000313" key="1">
    <source>
        <dbReference type="EMBL" id="GEA33002.1"/>
    </source>
</evidence>
<protein>
    <submittedName>
        <fullName evidence="1">Uncharacterized protein</fullName>
    </submittedName>
</protein>